<dbReference type="HOGENOM" id="CLU_009942_2_1_9"/>
<dbReference type="STRING" id="537007.BLAHAN_05563"/>
<proteinExistence type="predicted"/>
<accession>C9L844</accession>
<name>C9L844_BLAHA</name>
<dbReference type="InterPro" id="IPR033932">
    <property type="entry name" value="YtcJ-like"/>
</dbReference>
<evidence type="ECO:0000313" key="2">
    <source>
        <dbReference type="EMBL" id="EEX21536.1"/>
    </source>
</evidence>
<comment type="caution">
    <text evidence="2">The sequence shown here is derived from an EMBL/GenBank/DDBJ whole genome shotgun (WGS) entry which is preliminary data.</text>
</comment>
<dbReference type="InterPro" id="IPR013108">
    <property type="entry name" value="Amidohydro_3"/>
</dbReference>
<protein>
    <submittedName>
        <fullName evidence="2">Amidohydrolase family protein</fullName>
    </submittedName>
</protein>
<dbReference type="SUPFAM" id="SSF51338">
    <property type="entry name" value="Composite domain of metallo-dependent hydrolases"/>
    <property type="match status" value="1"/>
</dbReference>
<dbReference type="SUPFAM" id="SSF51556">
    <property type="entry name" value="Metallo-dependent hydrolases"/>
    <property type="match status" value="1"/>
</dbReference>
<dbReference type="InterPro" id="IPR011059">
    <property type="entry name" value="Metal-dep_hydrolase_composite"/>
</dbReference>
<dbReference type="Gene3D" id="3.10.310.70">
    <property type="match status" value="1"/>
</dbReference>
<evidence type="ECO:0000259" key="1">
    <source>
        <dbReference type="Pfam" id="PF07969"/>
    </source>
</evidence>
<organism evidence="2 3">
    <name type="scientific">Blautia hansenii DSM 20583</name>
    <dbReference type="NCBI Taxonomy" id="537007"/>
    <lineage>
        <taxon>Bacteria</taxon>
        <taxon>Bacillati</taxon>
        <taxon>Bacillota</taxon>
        <taxon>Clostridia</taxon>
        <taxon>Lachnospirales</taxon>
        <taxon>Lachnospiraceae</taxon>
        <taxon>Blautia</taxon>
    </lineage>
</organism>
<dbReference type="CDD" id="cd01300">
    <property type="entry name" value="YtcJ_like"/>
    <property type="match status" value="1"/>
</dbReference>
<feature type="domain" description="Amidohydrolase 3" evidence="1">
    <location>
        <begin position="49"/>
        <end position="529"/>
    </location>
</feature>
<gene>
    <name evidence="2" type="ORF">BLAHAN_05563</name>
</gene>
<dbReference type="KEGG" id="bhan:CGC63_08955"/>
<sequence length="536" mass="60764">MQQFYYGGDILTMEKEGEILEAVLVENGRIKKAGDFEKVKAFVKEDAQWINLKGKTLMPAFIDAHSHISTAIQMSQAADLSQCESFEEIISVLKEYQRENKIEKTGIIIGFGYDHNFLPQGKQPDKRYLNQVSKEIPIYISHTSGHMGCANDAALALAGITKDTKDPEGGKIGRFDKDNEPDGYLEEAAMMLLQKAIGPRIKFDLKAGLKKTQELYLQNGIITVQDGAASPESFAMLRQMDESKELILDVVLYPLLQNKAQELFLEFPEYAEQYCGNLKLGGYKAVLDGSPQGRSAWLTKPYENSEGYCAYPWFSDKETEKFMKTAVEDSRQILVHCNGDAAGDQFIHAYRKALENSKNPKKDKLRPVMIHCQTAREDQLEEMKELGILPSIFVGHVYYWGEVHRKNLGEERAARISPCHSAFLRNMKVTFHQDTPVTKPNMLHSVWCGVNRITRTGNQLGKEQCCTVYEALQAVTINGAYAYFEEKEKGSVKEGKRADLVILDRNPMKTEKKMLKEIQVLETIKEGKSIWKKEDR</sequence>
<reference evidence="2" key="1">
    <citation type="submission" date="2009-09" db="EMBL/GenBank/DDBJ databases">
        <authorList>
            <person name="Weinstock G."/>
            <person name="Sodergren E."/>
            <person name="Clifton S."/>
            <person name="Fulton L."/>
            <person name="Fulton B."/>
            <person name="Courtney L."/>
            <person name="Fronick C."/>
            <person name="Harrison M."/>
            <person name="Strong C."/>
            <person name="Farmer C."/>
            <person name="Delahaunty K."/>
            <person name="Markovic C."/>
            <person name="Hall O."/>
            <person name="Minx P."/>
            <person name="Tomlinson C."/>
            <person name="Mitreva M."/>
            <person name="Nelson J."/>
            <person name="Hou S."/>
            <person name="Wollam A."/>
            <person name="Pepin K.H."/>
            <person name="Johnson M."/>
            <person name="Bhonagiri V."/>
            <person name="Nash W.E."/>
            <person name="Warren W."/>
            <person name="Chinwalla A."/>
            <person name="Mardis E.R."/>
            <person name="Wilson R.K."/>
        </authorList>
    </citation>
    <scope>NUCLEOTIDE SEQUENCE [LARGE SCALE GENOMIC DNA]</scope>
    <source>
        <strain evidence="2">DSM 20583</strain>
    </source>
</reference>
<dbReference type="Gene3D" id="2.30.40.10">
    <property type="entry name" value="Urease, subunit C, domain 1"/>
    <property type="match status" value="1"/>
</dbReference>
<dbReference type="Gene3D" id="3.20.20.140">
    <property type="entry name" value="Metal-dependent hydrolases"/>
    <property type="match status" value="1"/>
</dbReference>
<dbReference type="AlphaFoldDB" id="C9L844"/>
<dbReference type="EMBL" id="ABYU02000017">
    <property type="protein sequence ID" value="EEX21536.1"/>
    <property type="molecule type" value="Genomic_DNA"/>
</dbReference>
<keyword evidence="3" id="KW-1185">Reference proteome</keyword>
<dbReference type="InterPro" id="IPR032466">
    <property type="entry name" value="Metal_Hydrolase"/>
</dbReference>
<dbReference type="PANTHER" id="PTHR22642">
    <property type="entry name" value="IMIDAZOLONEPROPIONASE"/>
    <property type="match status" value="1"/>
</dbReference>
<dbReference type="GO" id="GO:0016810">
    <property type="term" value="F:hydrolase activity, acting on carbon-nitrogen (but not peptide) bonds"/>
    <property type="evidence" value="ECO:0007669"/>
    <property type="project" value="InterPro"/>
</dbReference>
<dbReference type="Proteomes" id="UP000003755">
    <property type="component" value="Unassembled WGS sequence"/>
</dbReference>
<dbReference type="RefSeq" id="WP_003020924.1">
    <property type="nucleotide sequence ID" value="NZ_CP022413.2"/>
</dbReference>
<dbReference type="Pfam" id="PF07969">
    <property type="entry name" value="Amidohydro_3"/>
    <property type="match status" value="1"/>
</dbReference>
<dbReference type="eggNOG" id="COG1574">
    <property type="taxonomic scope" value="Bacteria"/>
</dbReference>
<evidence type="ECO:0000313" key="3">
    <source>
        <dbReference type="Proteomes" id="UP000003755"/>
    </source>
</evidence>
<dbReference type="PANTHER" id="PTHR22642:SF2">
    <property type="entry name" value="PROTEIN LONG AFTER FAR-RED 3"/>
    <property type="match status" value="1"/>
</dbReference>